<feature type="binding site" evidence="9">
    <location>
        <begin position="253"/>
        <end position="257"/>
    </location>
    <ligand>
        <name>substrate</name>
    </ligand>
</feature>
<dbReference type="InterPro" id="IPR036291">
    <property type="entry name" value="NAD(P)-bd_dom_sf"/>
</dbReference>
<dbReference type="InterPro" id="IPR014027">
    <property type="entry name" value="UDP-Glc/GDP-Man_DH_C"/>
</dbReference>
<dbReference type="Pfam" id="PF00984">
    <property type="entry name" value="UDPG_MGDP_dh"/>
    <property type="match status" value="1"/>
</dbReference>
<dbReference type="GO" id="GO:0006065">
    <property type="term" value="P:UDP-glucuronate biosynthetic process"/>
    <property type="evidence" value="ECO:0007669"/>
    <property type="project" value="UniProtKB-UniPathway"/>
</dbReference>
<dbReference type="Proteomes" id="UP000176944">
    <property type="component" value="Chromosome"/>
</dbReference>
<feature type="active site" description="Nucleophile" evidence="8">
    <location>
        <position position="264"/>
    </location>
</feature>
<evidence type="ECO:0000256" key="2">
    <source>
        <dbReference type="ARBA" id="ARBA00006601"/>
    </source>
</evidence>
<feature type="binding site" evidence="10">
    <location>
        <position position="35"/>
    </location>
    <ligand>
        <name>NAD(+)</name>
        <dbReference type="ChEBI" id="CHEBI:57540"/>
    </ligand>
</feature>
<feature type="binding site" evidence="10">
    <location>
        <position position="124"/>
    </location>
    <ligand>
        <name>NAD(+)</name>
        <dbReference type="ChEBI" id="CHEBI:57540"/>
    </ligand>
</feature>
<evidence type="ECO:0000313" key="13">
    <source>
        <dbReference type="Proteomes" id="UP000176944"/>
    </source>
</evidence>
<dbReference type="GO" id="GO:0051287">
    <property type="term" value="F:NAD binding"/>
    <property type="evidence" value="ECO:0007669"/>
    <property type="project" value="InterPro"/>
</dbReference>
<feature type="binding site" evidence="10">
    <location>
        <position position="267"/>
    </location>
    <ligand>
        <name>NAD(+)</name>
        <dbReference type="ChEBI" id="CHEBI:57540"/>
    </ligand>
</feature>
<dbReference type="GO" id="GO:0000271">
    <property type="term" value="P:polysaccharide biosynthetic process"/>
    <property type="evidence" value="ECO:0007669"/>
    <property type="project" value="InterPro"/>
</dbReference>
<feature type="binding site" evidence="10">
    <location>
        <position position="157"/>
    </location>
    <ligand>
        <name>NAD(+)</name>
        <dbReference type="ChEBI" id="CHEBI:57540"/>
    </ligand>
</feature>
<dbReference type="NCBIfam" id="TIGR03026">
    <property type="entry name" value="NDP-sugDHase"/>
    <property type="match status" value="1"/>
</dbReference>
<evidence type="ECO:0000256" key="3">
    <source>
        <dbReference type="ARBA" id="ARBA00012954"/>
    </source>
</evidence>
<dbReference type="AlphaFoldDB" id="A0A1D9G9N9"/>
<dbReference type="InterPro" id="IPR036220">
    <property type="entry name" value="UDP-Glc/GDP-Man_DH_C_sf"/>
</dbReference>
<dbReference type="PROSITE" id="PS51257">
    <property type="entry name" value="PROKAR_LIPOPROTEIN"/>
    <property type="match status" value="1"/>
</dbReference>
<dbReference type="Gene3D" id="1.20.5.170">
    <property type="match status" value="1"/>
</dbReference>
<dbReference type="InterPro" id="IPR014026">
    <property type="entry name" value="UDP-Glc/GDP-Man_DH_dimer"/>
</dbReference>
<evidence type="ECO:0000256" key="5">
    <source>
        <dbReference type="ARBA" id="ARBA00023027"/>
    </source>
</evidence>
<organism evidence="12 13">
    <name type="scientific">Moorena producens (strain JHB)</name>
    <dbReference type="NCBI Taxonomy" id="1454205"/>
    <lineage>
        <taxon>Bacteria</taxon>
        <taxon>Bacillati</taxon>
        <taxon>Cyanobacteriota</taxon>
        <taxon>Cyanophyceae</taxon>
        <taxon>Coleofasciculales</taxon>
        <taxon>Coleofasciculaceae</taxon>
        <taxon>Moorena</taxon>
    </lineage>
</organism>
<evidence type="ECO:0000256" key="10">
    <source>
        <dbReference type="PIRSR" id="PIRSR500134-3"/>
    </source>
</evidence>
<dbReference type="SUPFAM" id="SSF51735">
    <property type="entry name" value="NAD(P)-binding Rossmann-fold domains"/>
    <property type="match status" value="1"/>
</dbReference>
<dbReference type="UniPathway" id="UPA00038">
    <property type="reaction ID" value="UER00491"/>
</dbReference>
<dbReference type="PIRSF" id="PIRSF000124">
    <property type="entry name" value="UDPglc_GDPman_dh"/>
    <property type="match status" value="1"/>
</dbReference>
<dbReference type="InterPro" id="IPR017476">
    <property type="entry name" value="UDP-Glc/GDP-Man"/>
</dbReference>
<evidence type="ECO:0000256" key="6">
    <source>
        <dbReference type="ARBA" id="ARBA00047473"/>
    </source>
</evidence>
<dbReference type="Pfam" id="PF03720">
    <property type="entry name" value="UDPG_MGDP_dh_C"/>
    <property type="match status" value="1"/>
</dbReference>
<proteinExistence type="inferred from homology"/>
<dbReference type="PIRSF" id="PIRSF500134">
    <property type="entry name" value="UDPglc_DH_bac"/>
    <property type="match status" value="1"/>
</dbReference>
<evidence type="ECO:0000313" key="12">
    <source>
        <dbReference type="EMBL" id="AOY84352.1"/>
    </source>
</evidence>
<evidence type="ECO:0000256" key="9">
    <source>
        <dbReference type="PIRSR" id="PIRSR500134-2"/>
    </source>
</evidence>
<dbReference type="SUPFAM" id="SSF52413">
    <property type="entry name" value="UDP-glucose/GDP-mannose dehydrogenase C-terminal domain"/>
    <property type="match status" value="1"/>
</dbReference>
<feature type="binding site" evidence="9">
    <location>
        <position position="261"/>
    </location>
    <ligand>
        <name>substrate</name>
    </ligand>
</feature>
<name>A0A1D9G9N9_MOOP1</name>
<dbReference type="SMART" id="SM00984">
    <property type="entry name" value="UDPG_MGDP_dh_C"/>
    <property type="match status" value="1"/>
</dbReference>
<sequence>MKISIFGLGYVGAVTAACLTRDGHEVIGVDVNPEKVALIAKGKSPIVEPKLGELLADGVAAGLIEATTDAEAAVVQSDLSLISVGTPPAERGEPDLTYVWNVCKEIGAAVSRKKTNHVVVLRSTVPPGTLQKCQTLLDSVTGDGFIHLAFNPEFLREGSAIRDYDQPPYTIIGTKSPVAEAAVRQMYAKIDAPVIVVEPAVAEMVKYVANTWHAAKVGFANEIGRIAKAFGIDGREVMNIIVQDTKLNVSPVYMRPGFAYGGSCLPKDLSALLYYARSMDLPVPLLNTLPATNNLQVDLAVQEVLRLGVRKIALFGLAFKPGTDDLRESPAVLLVKRLLGEGCEVKIYDKAVYKARLMGTNLAYIQSNLPHFEALLMAEPQQALEGAELAVVTHATPEFRQVLLKAPEATQILDLAGIFSEPVQQLNYRGIAW</sequence>
<evidence type="ECO:0000256" key="7">
    <source>
        <dbReference type="PIRNR" id="PIRNR000124"/>
    </source>
</evidence>
<feature type="binding site" evidence="9">
    <location>
        <position position="320"/>
    </location>
    <ligand>
        <name>substrate</name>
    </ligand>
</feature>
<dbReference type="InterPro" id="IPR001732">
    <property type="entry name" value="UDP-Glc/GDP-Man_DH_N"/>
</dbReference>
<feature type="binding site" evidence="9">
    <location>
        <position position="206"/>
    </location>
    <ligand>
        <name>substrate</name>
    </ligand>
</feature>
<comment type="catalytic activity">
    <reaction evidence="6 7">
        <text>UDP-alpha-D-glucose + 2 NAD(+) + H2O = UDP-alpha-D-glucuronate + 2 NADH + 3 H(+)</text>
        <dbReference type="Rhea" id="RHEA:23596"/>
        <dbReference type="ChEBI" id="CHEBI:15377"/>
        <dbReference type="ChEBI" id="CHEBI:15378"/>
        <dbReference type="ChEBI" id="CHEBI:57540"/>
        <dbReference type="ChEBI" id="CHEBI:57945"/>
        <dbReference type="ChEBI" id="CHEBI:58052"/>
        <dbReference type="ChEBI" id="CHEBI:58885"/>
        <dbReference type="EC" id="1.1.1.22"/>
    </reaction>
</comment>
<dbReference type="EMBL" id="CP017708">
    <property type="protein sequence ID" value="AOY84352.1"/>
    <property type="molecule type" value="Genomic_DNA"/>
</dbReference>
<reference evidence="13" key="1">
    <citation type="submission" date="2016-10" db="EMBL/GenBank/DDBJ databases">
        <title>Comparative genomics uncovers the prolific and rare metabolic potential of the cyanobacterial genus Moorea.</title>
        <authorList>
            <person name="Leao T."/>
            <person name="Castelao G."/>
            <person name="Korobeynikov A."/>
            <person name="Monroe E.A."/>
            <person name="Podell S."/>
            <person name="Glukhov E."/>
            <person name="Allen E."/>
            <person name="Gerwick W.H."/>
            <person name="Gerwick L."/>
        </authorList>
    </citation>
    <scope>NUCLEOTIDE SEQUENCE [LARGE SCALE GENOMIC DNA]</scope>
    <source>
        <strain evidence="13">JHB</strain>
    </source>
</reference>
<dbReference type="EC" id="1.1.1.22" evidence="3 7"/>
<dbReference type="PANTHER" id="PTHR43750:SF1">
    <property type="entry name" value="GDP-MANNOSE 6-DEHYDROGENASE"/>
    <property type="match status" value="1"/>
</dbReference>
<evidence type="ECO:0000256" key="1">
    <source>
        <dbReference type="ARBA" id="ARBA00004701"/>
    </source>
</evidence>
<feature type="binding site" evidence="10">
    <location>
        <position position="30"/>
    </location>
    <ligand>
        <name>NAD(+)</name>
        <dbReference type="ChEBI" id="CHEBI:57540"/>
    </ligand>
</feature>
<protein>
    <recommendedName>
        <fullName evidence="3 7">UDP-glucose 6-dehydrogenase</fullName>
        <ecNumber evidence="3 7">1.1.1.22</ecNumber>
    </recommendedName>
</protein>
<keyword evidence="5 7" id="KW-0520">NAD</keyword>
<comment type="pathway">
    <text evidence="1">Nucleotide-sugar biosynthesis; UDP-alpha-D-glucuronate biosynthesis; UDP-alpha-D-glucuronate from UDP-alpha-D-glucose: step 1/1.</text>
</comment>
<dbReference type="GO" id="GO:0003979">
    <property type="term" value="F:UDP-glucose 6-dehydrogenase activity"/>
    <property type="evidence" value="ECO:0007669"/>
    <property type="project" value="UniProtKB-EC"/>
</dbReference>
<dbReference type="Gene3D" id="3.40.50.720">
    <property type="entry name" value="NAD(P)-binding Rossmann-like Domain"/>
    <property type="match status" value="2"/>
</dbReference>
<dbReference type="SUPFAM" id="SSF48179">
    <property type="entry name" value="6-phosphogluconate dehydrogenase C-terminal domain-like"/>
    <property type="match status" value="1"/>
</dbReference>
<dbReference type="InterPro" id="IPR028357">
    <property type="entry name" value="UDPglc_DH_bac"/>
</dbReference>
<keyword evidence="4 7" id="KW-0560">Oxidoreductase</keyword>
<evidence type="ECO:0000256" key="8">
    <source>
        <dbReference type="PIRSR" id="PIRSR500134-1"/>
    </source>
</evidence>
<comment type="similarity">
    <text evidence="2 7">Belongs to the UDP-glucose/GDP-mannose dehydrogenase family.</text>
</comment>
<dbReference type="InterPro" id="IPR008927">
    <property type="entry name" value="6-PGluconate_DH-like_C_sf"/>
</dbReference>
<feature type="binding site" evidence="9">
    <location>
        <begin position="154"/>
        <end position="157"/>
    </location>
    <ligand>
        <name>substrate</name>
    </ligand>
</feature>
<dbReference type="Pfam" id="PF03721">
    <property type="entry name" value="UDPG_MGDP_dh_N"/>
    <property type="match status" value="1"/>
</dbReference>
<feature type="binding site" evidence="10">
    <location>
        <position position="327"/>
    </location>
    <ligand>
        <name>NAD(+)</name>
        <dbReference type="ChEBI" id="CHEBI:57540"/>
    </ligand>
</feature>
<feature type="domain" description="UDP-glucose/GDP-mannose dehydrogenase C-terminal" evidence="11">
    <location>
        <begin position="313"/>
        <end position="421"/>
    </location>
</feature>
<gene>
    <name evidence="12" type="ORF">BJP36_34930</name>
</gene>
<feature type="binding site" evidence="10">
    <location>
        <position position="86"/>
    </location>
    <ligand>
        <name>NAD(+)</name>
        <dbReference type="ChEBI" id="CHEBI:57540"/>
    </ligand>
</feature>
<dbReference type="PANTHER" id="PTHR43750">
    <property type="entry name" value="UDP-GLUCOSE 6-DEHYDROGENASE TUAD"/>
    <property type="match status" value="1"/>
</dbReference>
<accession>A0A1D9G9N9</accession>
<evidence type="ECO:0000259" key="11">
    <source>
        <dbReference type="SMART" id="SM00984"/>
    </source>
</evidence>
<evidence type="ECO:0000256" key="4">
    <source>
        <dbReference type="ARBA" id="ARBA00023002"/>
    </source>
</evidence>